<evidence type="ECO:0000256" key="6">
    <source>
        <dbReference type="SAM" id="Phobius"/>
    </source>
</evidence>
<keyword evidence="5 6" id="KW-0472">Membrane</keyword>
<feature type="transmembrane region" description="Helical" evidence="6">
    <location>
        <begin position="458"/>
        <end position="479"/>
    </location>
</feature>
<evidence type="ECO:0000259" key="8">
    <source>
        <dbReference type="Pfam" id="PF13567"/>
    </source>
</evidence>
<keyword evidence="3 6" id="KW-0812">Transmembrane</keyword>
<evidence type="ECO:0000259" key="7">
    <source>
        <dbReference type="Pfam" id="PF03772"/>
    </source>
</evidence>
<dbReference type="InterPro" id="IPR004477">
    <property type="entry name" value="ComEC_N"/>
</dbReference>
<proteinExistence type="predicted"/>
<feature type="transmembrane region" description="Helical" evidence="6">
    <location>
        <begin position="491"/>
        <end position="508"/>
    </location>
</feature>
<accession>A0AAU0F5I5</accession>
<evidence type="ECO:0000256" key="2">
    <source>
        <dbReference type="ARBA" id="ARBA00022475"/>
    </source>
</evidence>
<evidence type="ECO:0000256" key="4">
    <source>
        <dbReference type="ARBA" id="ARBA00022989"/>
    </source>
</evidence>
<feature type="transmembrane region" description="Helical" evidence="6">
    <location>
        <begin position="340"/>
        <end position="357"/>
    </location>
</feature>
<evidence type="ECO:0000313" key="10">
    <source>
        <dbReference type="Proteomes" id="UP001432059"/>
    </source>
</evidence>
<dbReference type="GO" id="GO:0005886">
    <property type="term" value="C:plasma membrane"/>
    <property type="evidence" value="ECO:0007669"/>
    <property type="project" value="UniProtKB-SubCell"/>
</dbReference>
<name>A0AAU0F5I5_9FLAO</name>
<feature type="domain" description="ComEC/Rec2-related protein" evidence="7">
    <location>
        <begin position="218"/>
        <end position="476"/>
    </location>
</feature>
<dbReference type="Pfam" id="PF13567">
    <property type="entry name" value="DUF4131"/>
    <property type="match status" value="1"/>
</dbReference>
<keyword evidence="10" id="KW-1185">Reference proteome</keyword>
<feature type="transmembrane region" description="Helical" evidence="6">
    <location>
        <begin position="270"/>
        <end position="286"/>
    </location>
</feature>
<dbReference type="PANTHER" id="PTHR30619:SF1">
    <property type="entry name" value="RECOMBINATION PROTEIN 2"/>
    <property type="match status" value="1"/>
</dbReference>
<reference evidence="9" key="1">
    <citation type="submission" date="2023-10" db="EMBL/GenBank/DDBJ databases">
        <title>Characterization and whole genome sequencing of a novel strain of Bergeyella porcorum QD2021 isolated from pig.</title>
        <authorList>
            <person name="Liu G."/>
            <person name="Chen C."/>
            <person name="Han X."/>
        </authorList>
    </citation>
    <scope>NUCLEOTIDE SEQUENCE</scope>
    <source>
        <strain evidence="9">QD2021</strain>
    </source>
</reference>
<dbReference type="InterPro" id="IPR025405">
    <property type="entry name" value="DUF4131"/>
</dbReference>
<evidence type="ECO:0000256" key="1">
    <source>
        <dbReference type="ARBA" id="ARBA00004651"/>
    </source>
</evidence>
<feature type="transmembrane region" description="Helical" evidence="6">
    <location>
        <begin position="292"/>
        <end position="308"/>
    </location>
</feature>
<dbReference type="InterPro" id="IPR052159">
    <property type="entry name" value="Competence_DNA_uptake"/>
</dbReference>
<feature type="transmembrane region" description="Helical" evidence="6">
    <location>
        <begin position="369"/>
        <end position="392"/>
    </location>
</feature>
<evidence type="ECO:0008006" key="11">
    <source>
        <dbReference type="Google" id="ProtNLM"/>
    </source>
</evidence>
<protein>
    <recommendedName>
        <fullName evidence="11">ComEC family competence protein</fullName>
    </recommendedName>
</protein>
<feature type="transmembrane region" description="Helical" evidence="6">
    <location>
        <begin position="404"/>
        <end position="426"/>
    </location>
</feature>
<organism evidence="9 10">
    <name type="scientific">Bergeyella porcorum</name>
    <dbReference type="NCBI Taxonomy" id="1735111"/>
    <lineage>
        <taxon>Bacteria</taxon>
        <taxon>Pseudomonadati</taxon>
        <taxon>Bacteroidota</taxon>
        <taxon>Flavobacteriia</taxon>
        <taxon>Flavobacteriales</taxon>
        <taxon>Weeksellaceae</taxon>
        <taxon>Bergeyella</taxon>
    </lineage>
</organism>
<comment type="subcellular location">
    <subcellularLocation>
        <location evidence="1">Cell membrane</location>
        <topology evidence="1">Multi-pass membrane protein</topology>
    </subcellularLocation>
</comment>
<dbReference type="Pfam" id="PF03772">
    <property type="entry name" value="Competence"/>
    <property type="match status" value="1"/>
</dbReference>
<dbReference type="Proteomes" id="UP001432059">
    <property type="component" value="Chromosome"/>
</dbReference>
<feature type="transmembrane region" description="Helical" evidence="6">
    <location>
        <begin position="29"/>
        <end position="51"/>
    </location>
</feature>
<dbReference type="PANTHER" id="PTHR30619">
    <property type="entry name" value="DNA INTERNALIZATION/COMPETENCE PROTEIN COMEC/REC2"/>
    <property type="match status" value="1"/>
</dbReference>
<dbReference type="NCBIfam" id="TIGR00360">
    <property type="entry name" value="ComEC_N-term"/>
    <property type="match status" value="1"/>
</dbReference>
<dbReference type="KEGG" id="bpor:BPO_1996"/>
<keyword evidence="4 6" id="KW-1133">Transmembrane helix</keyword>
<dbReference type="EMBL" id="CP136426">
    <property type="protein sequence ID" value="WOC52643.1"/>
    <property type="molecule type" value="Genomic_DNA"/>
</dbReference>
<feature type="domain" description="DUF4131" evidence="8">
    <location>
        <begin position="30"/>
        <end position="177"/>
    </location>
</feature>
<evidence type="ECO:0000256" key="5">
    <source>
        <dbReference type="ARBA" id="ARBA00023136"/>
    </source>
</evidence>
<dbReference type="RefSeq" id="WP_327984006.1">
    <property type="nucleotide sequence ID" value="NZ_CP136426.1"/>
</dbReference>
<feature type="transmembrane region" description="Helical" evidence="6">
    <location>
        <begin position="58"/>
        <end position="75"/>
    </location>
</feature>
<evidence type="ECO:0000313" key="9">
    <source>
        <dbReference type="EMBL" id="WOC52643.1"/>
    </source>
</evidence>
<evidence type="ECO:0000256" key="3">
    <source>
        <dbReference type="ARBA" id="ARBA00022692"/>
    </source>
</evidence>
<gene>
    <name evidence="9" type="ORF">BPO_1996</name>
</gene>
<keyword evidence="2" id="KW-1003">Cell membrane</keyword>
<dbReference type="AlphaFoldDB" id="A0AAU0F5I5"/>
<feature type="transmembrane region" description="Helical" evidence="6">
    <location>
        <begin position="237"/>
        <end position="258"/>
    </location>
</feature>
<sequence length="591" mass="68486">MNRQPIFILCICFIVGVFLQDTFRWGMELGGVLFLGCLVLTLILVFSRVLLFQKFKGIGLGLAFFSLGLVLHAFHSVPLEVPYLQGKETLVFQLNKKLNSNEKNRRYEVSFFKENKAFKAVLSVPKSQQELDFSHYYQAEVYLNRAAPPKQDYQFNYVQYLKRKNIDYQAYVPSNIQVADKEKLSFSERIKQLRLNILQSIDRAALSSKSREFLKGIILADRTEMDKDTIASFSKTGLVHILAISGGHIAVIFGVLYWFFRRLSFGKKPIAILMSLFCIWLFAVLIDYGNPVVRACIMLTIYYAYHLLQRKPDMLHALSLSALVILLWDSHQLFDVGFQLSFIAVLGIYGFYQPILKRLPPTTNRWIKAIYSIIGITISAQLATLPLVLYYFHQYSLVSFGANLIVIPLVQIIITFSFILTILIGIDFVFPELLWIYDQFISSILKLIGWFSSWELTWIENIPFSIGEVILLFLSLYRLRTMLVSPNLRNGLYFGTAVLLLMMLKIGLDISAYHKSEAMVHHHFKERYFSVKQNDKVTFWVREEADMEKVKQYIISPYMISRRAKSYEVKSLSPKVKMIEYEGEIYSFEDK</sequence>